<comment type="similarity">
    <text evidence="2">Belongs to the threonine synthase family.</text>
</comment>
<dbReference type="GO" id="GO:0009071">
    <property type="term" value="P:serine family amino acid catabolic process"/>
    <property type="evidence" value="ECO:0007669"/>
    <property type="project" value="TreeGrafter"/>
</dbReference>
<comment type="cofactor">
    <cofactor evidence="1">
        <name>pyridoxal 5'-phosphate</name>
        <dbReference type="ChEBI" id="CHEBI:597326"/>
    </cofactor>
</comment>
<gene>
    <name evidence="7" type="primary">Thnsl2</name>
    <name evidence="7" type="ORF">GTO96_0020662</name>
</gene>
<evidence type="ECO:0000256" key="5">
    <source>
        <dbReference type="SAM" id="Phobius"/>
    </source>
</evidence>
<accession>A0A8X7XFV4</accession>
<dbReference type="Gene3D" id="3.40.50.1100">
    <property type="match status" value="2"/>
</dbReference>
<dbReference type="PANTHER" id="PTHR42690">
    <property type="entry name" value="THREONINE SYNTHASE FAMILY MEMBER"/>
    <property type="match status" value="1"/>
</dbReference>
<dbReference type="Gene3D" id="3.90.1380.10">
    <property type="entry name" value="Threonine synthase, N-terminal domain"/>
    <property type="match status" value="1"/>
</dbReference>
<keyword evidence="5" id="KW-0812">Transmembrane</keyword>
<evidence type="ECO:0000313" key="7">
    <source>
        <dbReference type="EMBL" id="KAG2466909.1"/>
    </source>
</evidence>
<evidence type="ECO:0000259" key="6">
    <source>
        <dbReference type="Pfam" id="PF14821"/>
    </source>
</evidence>
<evidence type="ECO:0000256" key="4">
    <source>
        <dbReference type="ARBA" id="ARBA00023239"/>
    </source>
</evidence>
<dbReference type="AlphaFoldDB" id="A0A8X7XFV4"/>
<keyword evidence="5" id="KW-1133">Transmembrane helix</keyword>
<dbReference type="GO" id="GO:0016829">
    <property type="term" value="F:lyase activity"/>
    <property type="evidence" value="ECO:0007669"/>
    <property type="project" value="UniProtKB-KW"/>
</dbReference>
<dbReference type="FunFam" id="3.90.1380.10:FF:000003">
    <property type="entry name" value="THR4p Threonine synthase"/>
    <property type="match status" value="1"/>
</dbReference>
<reference evidence="7 8" key="1">
    <citation type="journal article" date="2021" name="Cell">
        <title>Tracing the genetic footprints of vertebrate landing in non-teleost ray-finned fishes.</title>
        <authorList>
            <person name="Bi X."/>
            <person name="Wang K."/>
            <person name="Yang L."/>
            <person name="Pan H."/>
            <person name="Jiang H."/>
            <person name="Wei Q."/>
            <person name="Fang M."/>
            <person name="Yu H."/>
            <person name="Zhu C."/>
            <person name="Cai Y."/>
            <person name="He Y."/>
            <person name="Gan X."/>
            <person name="Zeng H."/>
            <person name="Yu D."/>
            <person name="Zhu Y."/>
            <person name="Jiang H."/>
            <person name="Qiu Q."/>
            <person name="Yang H."/>
            <person name="Zhang Y.E."/>
            <person name="Wang W."/>
            <person name="Zhu M."/>
            <person name="He S."/>
            <person name="Zhang G."/>
        </authorList>
    </citation>
    <scope>NUCLEOTIDE SEQUENCE [LARGE SCALE GENOMIC DNA]</scope>
    <source>
        <strain evidence="7">Bchr_013</strain>
    </source>
</reference>
<name>A0A8X7XFV4_POLSE</name>
<evidence type="ECO:0000256" key="3">
    <source>
        <dbReference type="ARBA" id="ARBA00022898"/>
    </source>
</evidence>
<keyword evidence="3" id="KW-0663">Pyridoxal phosphate</keyword>
<sequence>MHYCSTRGSVKGWNFEQVLFSGFAPDGGLFMPEKIPELNLTTLQRWSKFNYVELVKEICSVFISSEDIPHSDQSGTSGDTGSAAIESVRGMNGVDIIVIYPKGRCTKVQELQMTTVTENNVHVFEADGTSDDIDVILRKLFADLAFVKEHILMSSNSINWFRILVQMAHFFYGYFQCVPLQELSSLPLLEVVVPTGGAGNITAGCIAVKMGLPLRIVSTVNENDIIFRTIKHGDFSLASSVKHTLAPAIDIQWRADAWKDRKRDYASSRPREGSCPGWYGYHGKRAWKLNHIGACGHCQGALGCPKSPGRQHFRHTQRHLEHGLVKIKGAASLHSLAGVGWKRMKPGGEEWRTCFLATASAAKFQEVLKQADLPLEIPAKIAALETLDANAVKPGLKCSIAIFAPLAVGCIVLLILLIISIAVCNSK</sequence>
<keyword evidence="4" id="KW-0456">Lyase</keyword>
<keyword evidence="5" id="KW-0472">Membrane</keyword>
<dbReference type="GO" id="GO:0046360">
    <property type="term" value="P:2-oxobutyrate biosynthetic process"/>
    <property type="evidence" value="ECO:0007669"/>
    <property type="project" value="TreeGrafter"/>
</dbReference>
<dbReference type="InterPro" id="IPR037158">
    <property type="entry name" value="Thr_synth_N_sf"/>
</dbReference>
<feature type="non-terminal residue" evidence="7">
    <location>
        <position position="1"/>
    </location>
</feature>
<proteinExistence type="inferred from homology"/>
<protein>
    <submittedName>
        <fullName evidence="7">THNS2 protein</fullName>
    </submittedName>
</protein>
<feature type="transmembrane region" description="Helical" evidence="5">
    <location>
        <begin position="400"/>
        <end position="424"/>
    </location>
</feature>
<keyword evidence="8" id="KW-1185">Reference proteome</keyword>
<evidence type="ECO:0000256" key="1">
    <source>
        <dbReference type="ARBA" id="ARBA00001933"/>
    </source>
</evidence>
<dbReference type="Pfam" id="PF14821">
    <property type="entry name" value="Thr_synth_N"/>
    <property type="match status" value="1"/>
</dbReference>
<feature type="non-terminal residue" evidence="7">
    <location>
        <position position="427"/>
    </location>
</feature>
<dbReference type="GO" id="GO:0030170">
    <property type="term" value="F:pyridoxal phosphate binding"/>
    <property type="evidence" value="ECO:0007669"/>
    <property type="project" value="TreeGrafter"/>
</dbReference>
<dbReference type="PANTHER" id="PTHR42690:SF1">
    <property type="entry name" value="THREONINE SYNTHASE-LIKE 2"/>
    <property type="match status" value="1"/>
</dbReference>
<dbReference type="InterPro" id="IPR029144">
    <property type="entry name" value="Thr_synth_N"/>
</dbReference>
<feature type="domain" description="Threonine synthase N-terminal" evidence="6">
    <location>
        <begin position="2"/>
        <end position="72"/>
    </location>
</feature>
<dbReference type="InterPro" id="IPR036052">
    <property type="entry name" value="TrpB-like_PALP_sf"/>
</dbReference>
<dbReference type="EMBL" id="JAATIS010001241">
    <property type="protein sequence ID" value="KAG2466909.1"/>
    <property type="molecule type" value="Genomic_DNA"/>
</dbReference>
<organism evidence="7 8">
    <name type="scientific">Polypterus senegalus</name>
    <name type="common">Senegal bichir</name>
    <dbReference type="NCBI Taxonomy" id="55291"/>
    <lineage>
        <taxon>Eukaryota</taxon>
        <taxon>Metazoa</taxon>
        <taxon>Chordata</taxon>
        <taxon>Craniata</taxon>
        <taxon>Vertebrata</taxon>
        <taxon>Euteleostomi</taxon>
        <taxon>Actinopterygii</taxon>
        <taxon>Polypteriformes</taxon>
        <taxon>Polypteridae</taxon>
        <taxon>Polypterus</taxon>
    </lineage>
</organism>
<dbReference type="InterPro" id="IPR051166">
    <property type="entry name" value="Threonine_Synthase"/>
</dbReference>
<evidence type="ECO:0000313" key="8">
    <source>
        <dbReference type="Proteomes" id="UP000886611"/>
    </source>
</evidence>
<dbReference type="SUPFAM" id="SSF53686">
    <property type="entry name" value="Tryptophan synthase beta subunit-like PLP-dependent enzymes"/>
    <property type="match status" value="1"/>
</dbReference>
<comment type="caution">
    <text evidence="7">The sequence shown here is derived from an EMBL/GenBank/DDBJ whole genome shotgun (WGS) entry which is preliminary data.</text>
</comment>
<evidence type="ECO:0000256" key="2">
    <source>
        <dbReference type="ARBA" id="ARBA00005517"/>
    </source>
</evidence>
<dbReference type="Proteomes" id="UP000886611">
    <property type="component" value="Unassembled WGS sequence"/>
</dbReference>